<dbReference type="GO" id="GO:0015074">
    <property type="term" value="P:DNA integration"/>
    <property type="evidence" value="ECO:0007669"/>
    <property type="project" value="InterPro"/>
</dbReference>
<evidence type="ECO:0000313" key="3">
    <source>
        <dbReference type="Proteomes" id="UP000035680"/>
    </source>
</evidence>
<proteinExistence type="predicted"/>
<dbReference type="InterPro" id="IPR036397">
    <property type="entry name" value="RNaseH_sf"/>
</dbReference>
<dbReference type="PROSITE" id="PS50994">
    <property type="entry name" value="INTEGRASE"/>
    <property type="match status" value="1"/>
</dbReference>
<dbReference type="InterPro" id="IPR050951">
    <property type="entry name" value="Retrovirus_Pol_polyprotein"/>
</dbReference>
<dbReference type="STRING" id="75913.A0A0K0FHQ9"/>
<dbReference type="GO" id="GO:0003676">
    <property type="term" value="F:nucleic acid binding"/>
    <property type="evidence" value="ECO:0007669"/>
    <property type="project" value="InterPro"/>
</dbReference>
<dbReference type="InterPro" id="IPR001584">
    <property type="entry name" value="Integrase_cat-core"/>
</dbReference>
<dbReference type="AlphaFoldDB" id="A0A0K0FHQ9"/>
<dbReference type="PANTHER" id="PTHR37984">
    <property type="entry name" value="PROTEIN CBG26694"/>
    <property type="match status" value="1"/>
</dbReference>
<organism evidence="3 4">
    <name type="scientific">Strongyloides venezuelensis</name>
    <name type="common">Threadworm</name>
    <dbReference type="NCBI Taxonomy" id="75913"/>
    <lineage>
        <taxon>Eukaryota</taxon>
        <taxon>Metazoa</taxon>
        <taxon>Ecdysozoa</taxon>
        <taxon>Nematoda</taxon>
        <taxon>Chromadorea</taxon>
        <taxon>Rhabditida</taxon>
        <taxon>Tylenchina</taxon>
        <taxon>Panagrolaimomorpha</taxon>
        <taxon>Strongyloidoidea</taxon>
        <taxon>Strongyloididae</taxon>
        <taxon>Strongyloides</taxon>
    </lineage>
</organism>
<protein>
    <submittedName>
        <fullName evidence="4">Integrase catalytic domain-containing protein</fullName>
    </submittedName>
</protein>
<dbReference type="Gene3D" id="3.30.420.10">
    <property type="entry name" value="Ribonuclease H-like superfamily/Ribonuclease H"/>
    <property type="match status" value="2"/>
</dbReference>
<dbReference type="PANTHER" id="PTHR37984:SF5">
    <property type="entry name" value="PROTEIN NYNRIN-LIKE"/>
    <property type="match status" value="1"/>
</dbReference>
<sequence length="717" mass="81400">MSLTERNYAIIEKEMTIVGEHLKNTQKIICAYDCEFVTTFKATEHFIKFGLEYSSKNVYNVSARIQRLIVPFISAGVSVTCKPKKITQFCNSAVLEKARMPASLTPLNEWIPHENIFSFQSKDALCLQLKRFLRDELKNVEKLPHYLRTRLAEIGFENGLICVNSCPLVSHELAARLCFLIHEHDHKAETALYNTVINLVYTNVLSKIASSTVQNCQLCLKCRRNPVMHSIKWSKATFPRERGHFDCGYFNSKCFIVLIDSYSGYTFGRFLKDKSLEQLISFFDSVMVDQMPFKIIVSDNEPSLCSQGLSEYLKSTGTFYWGKSYERLNSPVYCPTANGLAEKIVGIVKTKFKHLTSKAIPFSKLMSYALREINHQFRRSGETPAAKFYGMTAHLKVYKEPLGLPEPTDPTPIYFKKSRKEQEFMLGTLVAKLGHRILMIQDCFGDVHAVSKDFTHSQGKECYTLKDTFMTADEPLPKVEDLDDSSLDNLLDISVETAVPGEDVGYTSDPDEAGFLSQFEAVFDHDDGLSNLKNEDVADDKLTLMKILEKELQSPETDTIAFIDGSSYSGGGYGILLYHRNDLDKNFAMETISERNIKCGAAKPTGGRMEILALQKILEIAATRKFKRTVIFTDYKNAVGALKLNWIAHWDEKNYVGIKHPYLWKSIHDLSRQVKFVVYKIKAHANIAPQETADQLAKGFLPKNIPDFNNYFKKGSE</sequence>
<feature type="domain" description="RNase H type-1" evidence="1">
    <location>
        <begin position="555"/>
        <end position="702"/>
    </location>
</feature>
<dbReference type="InterPro" id="IPR012337">
    <property type="entry name" value="RNaseH-like_sf"/>
</dbReference>
<evidence type="ECO:0000259" key="2">
    <source>
        <dbReference type="PROSITE" id="PS50994"/>
    </source>
</evidence>
<dbReference type="Proteomes" id="UP000035680">
    <property type="component" value="Unassembled WGS sequence"/>
</dbReference>
<dbReference type="GO" id="GO:0004523">
    <property type="term" value="F:RNA-DNA hybrid ribonuclease activity"/>
    <property type="evidence" value="ECO:0007669"/>
    <property type="project" value="InterPro"/>
</dbReference>
<feature type="domain" description="Integrase catalytic" evidence="2">
    <location>
        <begin position="235"/>
        <end position="392"/>
    </location>
</feature>
<dbReference type="SUPFAM" id="SSF53098">
    <property type="entry name" value="Ribonuclease H-like"/>
    <property type="match status" value="2"/>
</dbReference>
<reference evidence="3" key="1">
    <citation type="submission" date="2014-07" db="EMBL/GenBank/DDBJ databases">
        <authorList>
            <person name="Martin A.A"/>
            <person name="De Silva N."/>
        </authorList>
    </citation>
    <scope>NUCLEOTIDE SEQUENCE</scope>
</reference>
<accession>A0A0K0FHQ9</accession>
<keyword evidence="3" id="KW-1185">Reference proteome</keyword>
<dbReference type="Pfam" id="PF00075">
    <property type="entry name" value="RNase_H"/>
    <property type="match status" value="1"/>
</dbReference>
<evidence type="ECO:0000259" key="1">
    <source>
        <dbReference type="PROSITE" id="PS50879"/>
    </source>
</evidence>
<reference evidence="4" key="2">
    <citation type="submission" date="2015-08" db="UniProtKB">
        <authorList>
            <consortium name="WormBaseParasite"/>
        </authorList>
    </citation>
    <scope>IDENTIFICATION</scope>
</reference>
<evidence type="ECO:0000313" key="4">
    <source>
        <dbReference type="WBParaSite" id="SVE_0842400.1"/>
    </source>
</evidence>
<dbReference type="WBParaSite" id="SVE_0842400.1">
    <property type="protein sequence ID" value="SVE_0842400.1"/>
    <property type="gene ID" value="SVE_0842400"/>
</dbReference>
<dbReference type="PROSITE" id="PS50879">
    <property type="entry name" value="RNASE_H_1"/>
    <property type="match status" value="1"/>
</dbReference>
<name>A0A0K0FHQ9_STRVS</name>
<dbReference type="InterPro" id="IPR002156">
    <property type="entry name" value="RNaseH_domain"/>
</dbReference>